<evidence type="ECO:0000313" key="2">
    <source>
        <dbReference type="EMBL" id="MVW74810.1"/>
    </source>
</evidence>
<sequence>MLLRFLSSVLLAVLATPVVADTVWLRNGDRLTGEIILLDGGKLALKTRYAGQVLIAWKDIDTLRSDQPMLVRRQGFESEHSERLEAAGQGMVRLVNGSSQTIALGSINRLVPPKAVLSDRVIEGNLDAKLDMKRDSSETDEWKVKGNTRVEHGRWRHVLSGELERKVKNDVKTADNWQLEYDLDRFIDEHWFWRAGAGHDEDEFAFLNRQRTLGTGPGYRFWDTELGRFDMIAQLNRVQLRSAEGELSFNTYGLEWDYKRLLWGTRLELYSTAELQLPDIEEVDYVFDAEAGLRYRVNEWARLSLLYELDAARGLGQSTSERRYLLGIGVGW</sequence>
<reference evidence="2 3" key="1">
    <citation type="submission" date="2019-11" db="EMBL/GenBank/DDBJ databases">
        <title>Pseudomonas flavidum sp. nov., isolated from Baiyang Lake.</title>
        <authorList>
            <person name="Zhao Y."/>
        </authorList>
    </citation>
    <scope>NUCLEOTIDE SEQUENCE [LARGE SCALE GENOMIC DNA]</scope>
    <source>
        <strain evidence="3">R-22-3 w-18</strain>
    </source>
</reference>
<feature type="signal peptide" evidence="1">
    <location>
        <begin position="1"/>
        <end position="20"/>
    </location>
</feature>
<dbReference type="InterPro" id="IPR007433">
    <property type="entry name" value="DUF481"/>
</dbReference>
<evidence type="ECO:0000313" key="3">
    <source>
        <dbReference type="Proteomes" id="UP000429555"/>
    </source>
</evidence>
<proteinExistence type="predicted"/>
<dbReference type="EMBL" id="WKJZ01000001">
    <property type="protein sequence ID" value="MVW74810.1"/>
    <property type="molecule type" value="Genomic_DNA"/>
</dbReference>
<accession>A0A6I4KQK5</accession>
<keyword evidence="3" id="KW-1185">Reference proteome</keyword>
<protein>
    <submittedName>
        <fullName evidence="2">DUF481 domain-containing protein</fullName>
    </submittedName>
</protein>
<evidence type="ECO:0000256" key="1">
    <source>
        <dbReference type="SAM" id="SignalP"/>
    </source>
</evidence>
<feature type="chain" id="PRO_5026084433" evidence="1">
    <location>
        <begin position="21"/>
        <end position="332"/>
    </location>
</feature>
<gene>
    <name evidence="2" type="ORF">GJV18_05720</name>
</gene>
<comment type="caution">
    <text evidence="2">The sequence shown here is derived from an EMBL/GenBank/DDBJ whole genome shotgun (WGS) entry which is preliminary data.</text>
</comment>
<dbReference type="Pfam" id="PF04338">
    <property type="entry name" value="DUF481"/>
    <property type="match status" value="1"/>
</dbReference>
<organism evidence="2 3">
    <name type="scientific">Pseudomonas xionganensis</name>
    <dbReference type="NCBI Taxonomy" id="2654845"/>
    <lineage>
        <taxon>Bacteria</taxon>
        <taxon>Pseudomonadati</taxon>
        <taxon>Pseudomonadota</taxon>
        <taxon>Gammaproteobacteria</taxon>
        <taxon>Pseudomonadales</taxon>
        <taxon>Pseudomonadaceae</taxon>
        <taxon>Pseudomonas</taxon>
    </lineage>
</organism>
<dbReference type="AlphaFoldDB" id="A0A6I4KQK5"/>
<keyword evidence="1" id="KW-0732">Signal</keyword>
<dbReference type="RefSeq" id="WP_160343737.1">
    <property type="nucleotide sequence ID" value="NZ_WKJZ01000001.1"/>
</dbReference>
<dbReference type="Proteomes" id="UP000429555">
    <property type="component" value="Unassembled WGS sequence"/>
</dbReference>
<name>A0A6I4KQK5_9PSED</name>